<evidence type="ECO:0000256" key="1">
    <source>
        <dbReference type="ARBA" id="ARBA00004123"/>
    </source>
</evidence>
<dbReference type="Proteomes" id="UP001149090">
    <property type="component" value="Unassembled WGS sequence"/>
</dbReference>
<dbReference type="PANTHER" id="PTHR10997:SF7">
    <property type="entry name" value="IMPORTIN-11"/>
    <property type="match status" value="1"/>
</dbReference>
<keyword evidence="3" id="KW-0813">Transport</keyword>
<evidence type="ECO:0000259" key="5">
    <source>
        <dbReference type="PROSITE" id="PS50166"/>
    </source>
</evidence>
<comment type="subcellular location">
    <subcellularLocation>
        <location evidence="1">Nucleus</location>
    </subcellularLocation>
</comment>
<keyword evidence="7" id="KW-1185">Reference proteome</keyword>
<dbReference type="EMBL" id="JAPDFW010000146">
    <property type="protein sequence ID" value="KAJ5066354.1"/>
    <property type="molecule type" value="Genomic_DNA"/>
</dbReference>
<dbReference type="InterPro" id="IPR016024">
    <property type="entry name" value="ARM-type_fold"/>
</dbReference>
<dbReference type="SUPFAM" id="SSF48371">
    <property type="entry name" value="ARM repeat"/>
    <property type="match status" value="1"/>
</dbReference>
<dbReference type="OrthoDB" id="361693at2759"/>
<accession>A0A9Q0R455</accession>
<name>A0A9Q0R455_ANAIG</name>
<proteinExistence type="inferred from homology"/>
<gene>
    <name evidence="6" type="ORF">M0811_13733</name>
</gene>
<dbReference type="Pfam" id="PF25758">
    <property type="entry name" value="TPR_IPO11"/>
    <property type="match status" value="1"/>
</dbReference>
<reference evidence="6" key="1">
    <citation type="submission" date="2022-10" db="EMBL/GenBank/DDBJ databases">
        <title>Novel sulphate-reducing endosymbionts in the free-living metamonad Anaeramoeba.</title>
        <authorList>
            <person name="Jerlstrom-Hultqvist J."/>
            <person name="Cepicka I."/>
            <person name="Gallot-Lavallee L."/>
            <person name="Salas-Leiva D."/>
            <person name="Curtis B.A."/>
            <person name="Zahonova K."/>
            <person name="Pipaliya S."/>
            <person name="Dacks J."/>
            <person name="Roger A.J."/>
        </authorList>
    </citation>
    <scope>NUCLEOTIDE SEQUENCE</scope>
    <source>
        <strain evidence="6">BMAN</strain>
    </source>
</reference>
<evidence type="ECO:0000313" key="6">
    <source>
        <dbReference type="EMBL" id="KAJ5066354.1"/>
    </source>
</evidence>
<comment type="similarity">
    <text evidence="2">Belongs to the importin beta family.</text>
</comment>
<dbReference type="InterPro" id="IPR001494">
    <property type="entry name" value="Importin-beta_N"/>
</dbReference>
<protein>
    <submittedName>
        <fullName evidence="6">Importin-11</fullName>
    </submittedName>
</protein>
<dbReference type="GO" id="GO:0031267">
    <property type="term" value="F:small GTPase binding"/>
    <property type="evidence" value="ECO:0007669"/>
    <property type="project" value="InterPro"/>
</dbReference>
<feature type="domain" description="Importin N-terminal" evidence="5">
    <location>
        <begin position="26"/>
        <end position="98"/>
    </location>
</feature>
<evidence type="ECO:0000256" key="2">
    <source>
        <dbReference type="ARBA" id="ARBA00007991"/>
    </source>
</evidence>
<dbReference type="InterPro" id="IPR058669">
    <property type="entry name" value="TPR_IPO7/11-like"/>
</dbReference>
<keyword evidence="4" id="KW-0539">Nucleus</keyword>
<evidence type="ECO:0000313" key="7">
    <source>
        <dbReference type="Proteomes" id="UP001149090"/>
    </source>
</evidence>
<dbReference type="GO" id="GO:0005635">
    <property type="term" value="C:nuclear envelope"/>
    <property type="evidence" value="ECO:0007669"/>
    <property type="project" value="TreeGrafter"/>
</dbReference>
<evidence type="ECO:0000256" key="3">
    <source>
        <dbReference type="ARBA" id="ARBA00022448"/>
    </source>
</evidence>
<dbReference type="GO" id="GO:0006606">
    <property type="term" value="P:protein import into nucleus"/>
    <property type="evidence" value="ECO:0007669"/>
    <property type="project" value="TreeGrafter"/>
</dbReference>
<sequence length="1081" mass="126226">MNQKLQTISILFDNILSENFQLIQESENQLTHLSQQNGFSFLLTEFISNNQIPSPKRLLASILLKNSLNKFIRKNSLFTISNEEKENITNRLLEMFTDEDFRIATQVSISIAKIARNDSSMNWKQLFNNLFVNTNKNSDILSLSLLRKSMTIRFVIEELSTKVLPRDRFKFRQIANDNFNNLIKIIGNGIDWLFLFFGNIENEQLSLQQIQQILLTNFENFSHLDSLFKYLLKSCLILSKYGFQPTDNHQILSQFTEQAIKYLEQLFQYRTSLEYLEQKIVSQKNGNDFGNDFENENPLFRLKKLCENIISKTCKLIFQIQEKFTSLFANYGVKTLQQSLDEFYSFLSSNSFRKNANYSKFIAYTLEFLSSILQSVEHNSCFSSQENSTSNIDLIFTQQTISMICEVLVKKVIVMSTQDLDEWKENPENFIENNHIENIEFKLNSATKSFFKSFFKSRTELSTSITFSLLNSITDNNTQILEYDENNILFKDAVYHLIGWGSFQFQNLINFPNFYQNILKNDLISDNSGILIRRIFWLVEQFATQIDKSIIHDIYELITKTLSSPDIVIQISGVDSLIGLIPHLHLNENQGDFVSWIHFLIDFPKNIYSEELAEKILNSLGLLIYYIGDEIKNYAEEIIKFLSQGWGNLLGSSSSNEQNTSNFPVDFEYDSPMLKNIRKHILVVLSAIVNSLGMDSIMFYSLILPIIQNSVDSNCFEFSVLTATFECWLSIIRNSITISDFQNTNNTEQFQKDYSQLFEIFPSIFKLLTVDEDLKKGLEIIEAYIIIGEEHFLNSFVNQIMEEFSVLIPQVSNEAILQIYQVLDLILIRFPQDIAMILEKSGLLQILFESIISFKFEDELNTTGPLLNSKYILLISRVIIHEPMFFLEFLNKFAQNQNGNFGNFQDVLFYFFDKWIELNDYLLTFQNRKLSHFALSVLFSFEKNYLLLKIEILMTLFIGLFHEKQDLEDPNSPLNQQKIKGIENEKNNQSLIHHEFNEDDSKQIWEKSIEFGIPDTFKNYLEKFHLQFDSIINNEIVLQIKQNIINLVDSLNEETQKELLNQINPNILNQFQNLFDLSQKK</sequence>
<dbReference type="Pfam" id="PF03810">
    <property type="entry name" value="IBN_N"/>
    <property type="match status" value="1"/>
</dbReference>
<dbReference type="InterPro" id="IPR011989">
    <property type="entry name" value="ARM-like"/>
</dbReference>
<comment type="caution">
    <text evidence="6">The sequence shown here is derived from an EMBL/GenBank/DDBJ whole genome shotgun (WGS) entry which is preliminary data.</text>
</comment>
<dbReference type="GO" id="GO:0005829">
    <property type="term" value="C:cytosol"/>
    <property type="evidence" value="ECO:0007669"/>
    <property type="project" value="TreeGrafter"/>
</dbReference>
<dbReference type="AlphaFoldDB" id="A0A9Q0R455"/>
<dbReference type="PANTHER" id="PTHR10997">
    <property type="entry name" value="IMPORTIN-7, 8, 11"/>
    <property type="match status" value="1"/>
</dbReference>
<organism evidence="6 7">
    <name type="scientific">Anaeramoeba ignava</name>
    <name type="common">Anaerobic marine amoeba</name>
    <dbReference type="NCBI Taxonomy" id="1746090"/>
    <lineage>
        <taxon>Eukaryota</taxon>
        <taxon>Metamonada</taxon>
        <taxon>Anaeramoebidae</taxon>
        <taxon>Anaeramoeba</taxon>
    </lineage>
</organism>
<dbReference type="Gene3D" id="1.25.10.10">
    <property type="entry name" value="Leucine-rich Repeat Variant"/>
    <property type="match status" value="1"/>
</dbReference>
<dbReference type="PROSITE" id="PS50166">
    <property type="entry name" value="IMPORTIN_B_NT"/>
    <property type="match status" value="1"/>
</dbReference>
<evidence type="ECO:0000256" key="4">
    <source>
        <dbReference type="ARBA" id="ARBA00023242"/>
    </source>
</evidence>